<dbReference type="CDD" id="cd04684">
    <property type="entry name" value="NUDIX_Hydrolase"/>
    <property type="match status" value="1"/>
</dbReference>
<comment type="caution">
    <text evidence="4">The sequence shown here is derived from an EMBL/GenBank/DDBJ whole genome shotgun (WGS) entry which is preliminary data.</text>
</comment>
<dbReference type="EMBL" id="JAHVJA010000004">
    <property type="protein sequence ID" value="MBY6140167.1"/>
    <property type="molecule type" value="Genomic_DNA"/>
</dbReference>
<sequence>MIRRFGDSPEKGQQYRMRPGAYALLPRDGKLLITCQYDPDPDLQLPGGGIDPGESPIPALHREVYEETGWKISAPRKLGVFRRFAYMPEYDLWAEKLCHIYLARPLRRIGPPAEEGHEPLWVSPRDAAARLGNAGDRHFAAQLASRMQPPR</sequence>
<evidence type="ECO:0000259" key="3">
    <source>
        <dbReference type="PROSITE" id="PS51462"/>
    </source>
</evidence>
<dbReference type="PROSITE" id="PS51462">
    <property type="entry name" value="NUDIX"/>
    <property type="match status" value="1"/>
</dbReference>
<keyword evidence="5" id="KW-1185">Reference proteome</keyword>
<dbReference type="RefSeq" id="WP_222508498.1">
    <property type="nucleotide sequence ID" value="NZ_JAHVJA010000004.1"/>
</dbReference>
<evidence type="ECO:0000313" key="4">
    <source>
        <dbReference type="EMBL" id="MBY6140167.1"/>
    </source>
</evidence>
<feature type="domain" description="Nudix hydrolase" evidence="3">
    <location>
        <begin position="16"/>
        <end position="145"/>
    </location>
</feature>
<accession>A0ABS7NH41</accession>
<dbReference type="SUPFAM" id="SSF55811">
    <property type="entry name" value="Nudix"/>
    <property type="match status" value="1"/>
</dbReference>
<dbReference type="InterPro" id="IPR020084">
    <property type="entry name" value="NUDIX_hydrolase_CS"/>
</dbReference>
<dbReference type="Pfam" id="PF00293">
    <property type="entry name" value="NUDIX"/>
    <property type="match status" value="1"/>
</dbReference>
<reference evidence="4 5" key="1">
    <citation type="submission" date="2021-06" db="EMBL/GenBank/DDBJ databases">
        <title>50 bacteria genomes isolated from Dapeng, Shenzhen, China.</title>
        <authorList>
            <person name="Zheng W."/>
            <person name="Yu S."/>
            <person name="Huang Y."/>
        </authorList>
    </citation>
    <scope>NUCLEOTIDE SEQUENCE [LARGE SCALE GENOMIC DNA]</scope>
    <source>
        <strain evidence="4 5">DP1N14-2</strain>
    </source>
</reference>
<dbReference type="PROSITE" id="PS00893">
    <property type="entry name" value="NUDIX_BOX"/>
    <property type="match status" value="1"/>
</dbReference>
<dbReference type="InterPro" id="IPR015797">
    <property type="entry name" value="NUDIX_hydrolase-like_dom_sf"/>
</dbReference>
<dbReference type="PANTHER" id="PTHR43046">
    <property type="entry name" value="GDP-MANNOSE MANNOSYL HYDROLASE"/>
    <property type="match status" value="1"/>
</dbReference>
<dbReference type="Gene3D" id="3.90.79.10">
    <property type="entry name" value="Nucleoside Triphosphate Pyrophosphohydrolase"/>
    <property type="match status" value="1"/>
</dbReference>
<name>A0ABS7NH41_9RHOB</name>
<dbReference type="InterPro" id="IPR000086">
    <property type="entry name" value="NUDIX_hydrolase_dom"/>
</dbReference>
<evidence type="ECO:0000313" key="5">
    <source>
        <dbReference type="Proteomes" id="UP000766629"/>
    </source>
</evidence>
<gene>
    <name evidence="4" type="ORF">KUV26_12030</name>
</gene>
<protein>
    <submittedName>
        <fullName evidence="4">NUDIX hydrolase</fullName>
    </submittedName>
</protein>
<dbReference type="PANTHER" id="PTHR43046:SF2">
    <property type="entry name" value="8-OXO-DGTP DIPHOSPHATASE-RELATED"/>
    <property type="match status" value="1"/>
</dbReference>
<dbReference type="GO" id="GO:0016787">
    <property type="term" value="F:hydrolase activity"/>
    <property type="evidence" value="ECO:0007669"/>
    <property type="project" value="UniProtKB-KW"/>
</dbReference>
<proteinExistence type="predicted"/>
<organism evidence="4 5">
    <name type="scientific">Leisingera daeponensis</name>
    <dbReference type="NCBI Taxonomy" id="405746"/>
    <lineage>
        <taxon>Bacteria</taxon>
        <taxon>Pseudomonadati</taxon>
        <taxon>Pseudomonadota</taxon>
        <taxon>Alphaproteobacteria</taxon>
        <taxon>Rhodobacterales</taxon>
        <taxon>Roseobacteraceae</taxon>
        <taxon>Leisingera</taxon>
    </lineage>
</organism>
<evidence type="ECO:0000256" key="1">
    <source>
        <dbReference type="ARBA" id="ARBA00001946"/>
    </source>
</evidence>
<keyword evidence="2 4" id="KW-0378">Hydrolase</keyword>
<evidence type="ECO:0000256" key="2">
    <source>
        <dbReference type="ARBA" id="ARBA00022801"/>
    </source>
</evidence>
<dbReference type="Proteomes" id="UP000766629">
    <property type="component" value="Unassembled WGS sequence"/>
</dbReference>
<comment type="cofactor">
    <cofactor evidence="1">
        <name>Mg(2+)</name>
        <dbReference type="ChEBI" id="CHEBI:18420"/>
    </cofactor>
</comment>